<feature type="transmembrane region" description="Helical" evidence="8">
    <location>
        <begin position="457"/>
        <end position="475"/>
    </location>
</feature>
<sequence>METGIITVVLLYQILVIVVIGIIVKNKEKKEGSSHSEAGFALAGRNMGAIVLPITMAFTVLGTAHILGVFELTYNMGAIAIWFSLAHTVLLIVACVGTGRWVRRMGITTVPEALTGMYGKGISIAVACIMAGNIWGILTIETQGIGIVISTMTGWDIAKGAVVGGILGVFYVVIAGMKEVGLINVVNAVIKYVALILAVFFVALKLPGQNFDTIKAYYDADPSQNFMLNVFGNADLFITFAVGNIIAVTFCQGINQMLMQVCMAAKDEKTIKNALWIAAPVNGMFGVFAVTLGLTAKALPEYSVVGAKMAVTTMLVDLLPTWLSAALLAAFVAAILSAFSMTCLTPATIFAVDIYKDLFNKNASEKQVSNVIRIGIVVLVAFAIAVAAYLPPILGAINWLFAWLVPVFWIFVLGLFWKRSTKVAGLTLAVSWILNILWSFSPLPKAIGGLIGELPNAYITLLSALLILIVGNLIVKGEPGYFKTIETQN</sequence>
<keyword evidence="10" id="KW-1185">Reference proteome</keyword>
<dbReference type="InterPro" id="IPR001734">
    <property type="entry name" value="Na/solute_symporter"/>
</dbReference>
<comment type="caution">
    <text evidence="9">The sequence shown here is derived from an EMBL/GenBank/DDBJ whole genome shotgun (WGS) entry which is preliminary data.</text>
</comment>
<feature type="transmembrane region" description="Helical" evidence="8">
    <location>
        <begin position="47"/>
        <end position="70"/>
    </location>
</feature>
<dbReference type="Gene3D" id="1.20.1730.10">
    <property type="entry name" value="Sodium/glucose cotransporter"/>
    <property type="match status" value="1"/>
</dbReference>
<evidence type="ECO:0000256" key="3">
    <source>
        <dbReference type="ARBA" id="ARBA00022448"/>
    </source>
</evidence>
<keyword evidence="5 8" id="KW-1133">Transmembrane helix</keyword>
<evidence type="ECO:0000256" key="1">
    <source>
        <dbReference type="ARBA" id="ARBA00004141"/>
    </source>
</evidence>
<name>A0A939D8Q0_CLOAM</name>
<dbReference type="EMBL" id="JAFJZZ010000002">
    <property type="protein sequence ID" value="MBN7773196.1"/>
    <property type="molecule type" value="Genomic_DNA"/>
</dbReference>
<feature type="transmembrane region" description="Helical" evidence="8">
    <location>
        <begin position="319"/>
        <end position="350"/>
    </location>
</feature>
<proteinExistence type="inferred from homology"/>
<dbReference type="InterPro" id="IPR038377">
    <property type="entry name" value="Na/Glc_symporter_sf"/>
</dbReference>
<dbReference type="Proteomes" id="UP000664545">
    <property type="component" value="Unassembled WGS sequence"/>
</dbReference>
<comment type="similarity">
    <text evidence="2 7">Belongs to the sodium:solute symporter (SSF) (TC 2.A.21) family.</text>
</comment>
<evidence type="ECO:0000256" key="5">
    <source>
        <dbReference type="ARBA" id="ARBA00022989"/>
    </source>
</evidence>
<evidence type="ECO:0000256" key="4">
    <source>
        <dbReference type="ARBA" id="ARBA00022692"/>
    </source>
</evidence>
<evidence type="ECO:0000256" key="8">
    <source>
        <dbReference type="SAM" id="Phobius"/>
    </source>
</evidence>
<dbReference type="PANTHER" id="PTHR48086">
    <property type="entry name" value="SODIUM/PROLINE SYMPORTER-RELATED"/>
    <property type="match status" value="1"/>
</dbReference>
<feature type="transmembrane region" description="Helical" evidence="8">
    <location>
        <begin position="189"/>
        <end position="206"/>
    </location>
</feature>
<evidence type="ECO:0000313" key="10">
    <source>
        <dbReference type="Proteomes" id="UP000664545"/>
    </source>
</evidence>
<feature type="transmembrane region" description="Helical" evidence="8">
    <location>
        <begin position="226"/>
        <end position="254"/>
    </location>
</feature>
<feature type="transmembrane region" description="Helical" evidence="8">
    <location>
        <begin position="117"/>
        <end position="137"/>
    </location>
</feature>
<feature type="transmembrane region" description="Helical" evidence="8">
    <location>
        <begin position="396"/>
        <end position="416"/>
    </location>
</feature>
<feature type="transmembrane region" description="Helical" evidence="8">
    <location>
        <begin position="275"/>
        <end position="299"/>
    </location>
</feature>
<evidence type="ECO:0000313" key="9">
    <source>
        <dbReference type="EMBL" id="MBN7773196.1"/>
    </source>
</evidence>
<dbReference type="InterPro" id="IPR050277">
    <property type="entry name" value="Sodium:Solute_Symporter"/>
</dbReference>
<feature type="transmembrane region" description="Helical" evidence="8">
    <location>
        <begin position="6"/>
        <end position="26"/>
    </location>
</feature>
<dbReference type="GO" id="GO:0022857">
    <property type="term" value="F:transmembrane transporter activity"/>
    <property type="evidence" value="ECO:0007669"/>
    <property type="project" value="InterPro"/>
</dbReference>
<dbReference type="GO" id="GO:0005886">
    <property type="term" value="C:plasma membrane"/>
    <property type="evidence" value="ECO:0007669"/>
    <property type="project" value="TreeGrafter"/>
</dbReference>
<organism evidence="9 10">
    <name type="scientific">Clostridium aminobutyricum</name>
    <dbReference type="NCBI Taxonomy" id="33953"/>
    <lineage>
        <taxon>Bacteria</taxon>
        <taxon>Bacillati</taxon>
        <taxon>Bacillota</taxon>
        <taxon>Clostridia</taxon>
        <taxon>Eubacteriales</taxon>
        <taxon>Clostridiaceae</taxon>
        <taxon>Clostridium</taxon>
    </lineage>
</organism>
<keyword evidence="4 8" id="KW-0812">Transmembrane</keyword>
<keyword evidence="6 8" id="KW-0472">Membrane</keyword>
<accession>A0A939D8Q0</accession>
<dbReference type="RefSeq" id="WP_206582026.1">
    <property type="nucleotide sequence ID" value="NZ_JAFJZZ010000002.1"/>
</dbReference>
<dbReference type="PANTHER" id="PTHR48086:SF7">
    <property type="entry name" value="SODIUM-SOLUTE SYMPORTER-RELATED"/>
    <property type="match status" value="1"/>
</dbReference>
<feature type="transmembrane region" description="Helical" evidence="8">
    <location>
        <begin position="76"/>
        <end position="96"/>
    </location>
</feature>
<dbReference type="CDD" id="cd10322">
    <property type="entry name" value="SLC5sbd"/>
    <property type="match status" value="1"/>
</dbReference>
<gene>
    <name evidence="9" type="ORF">JYB65_07465</name>
</gene>
<comment type="subcellular location">
    <subcellularLocation>
        <location evidence="1">Membrane</location>
        <topology evidence="1">Multi-pass membrane protein</topology>
    </subcellularLocation>
</comment>
<dbReference type="PROSITE" id="PS50283">
    <property type="entry name" value="NA_SOLUT_SYMP_3"/>
    <property type="match status" value="1"/>
</dbReference>
<evidence type="ECO:0000256" key="2">
    <source>
        <dbReference type="ARBA" id="ARBA00006434"/>
    </source>
</evidence>
<reference evidence="9" key="1">
    <citation type="submission" date="2021-02" db="EMBL/GenBank/DDBJ databases">
        <title>Abyssanaerobacter marinus gen.nov., sp., nov, anaerobic bacterium isolated from the Onnuri vent field of Indian Ocean and suggestion of Mogibacteriaceae fam. nov., and proposal of reclassification of ambiguous this family's genus member.</title>
        <authorList>
            <person name="Kim Y.J."/>
            <person name="Yang J.-A."/>
        </authorList>
    </citation>
    <scope>NUCLEOTIDE SEQUENCE</scope>
    <source>
        <strain evidence="9">DSM 2634</strain>
    </source>
</reference>
<feature type="transmembrane region" description="Helical" evidence="8">
    <location>
        <begin position="371"/>
        <end position="390"/>
    </location>
</feature>
<feature type="transmembrane region" description="Helical" evidence="8">
    <location>
        <begin position="423"/>
        <end position="441"/>
    </location>
</feature>
<protein>
    <submittedName>
        <fullName evidence="9">Sodium:solute symporter family protein</fullName>
    </submittedName>
</protein>
<evidence type="ECO:0000256" key="6">
    <source>
        <dbReference type="ARBA" id="ARBA00023136"/>
    </source>
</evidence>
<dbReference type="Pfam" id="PF00474">
    <property type="entry name" value="SSF"/>
    <property type="match status" value="1"/>
</dbReference>
<evidence type="ECO:0000256" key="7">
    <source>
        <dbReference type="RuleBase" id="RU362091"/>
    </source>
</evidence>
<feature type="transmembrane region" description="Helical" evidence="8">
    <location>
        <begin position="157"/>
        <end position="177"/>
    </location>
</feature>
<dbReference type="AlphaFoldDB" id="A0A939D8Q0"/>
<keyword evidence="3" id="KW-0813">Transport</keyword>